<dbReference type="EMBL" id="GBXM01095123">
    <property type="protein sequence ID" value="JAH13454.1"/>
    <property type="molecule type" value="Transcribed_RNA"/>
</dbReference>
<sequence length="61" mass="7063">MIHFTLELPGGPDQTEVNYITSRFSDWLLCAWISFTVISFSRFLGSHHFQDTLSAWKNTVI</sequence>
<proteinExistence type="predicted"/>
<organism evidence="1">
    <name type="scientific">Anguilla anguilla</name>
    <name type="common">European freshwater eel</name>
    <name type="synonym">Muraena anguilla</name>
    <dbReference type="NCBI Taxonomy" id="7936"/>
    <lineage>
        <taxon>Eukaryota</taxon>
        <taxon>Metazoa</taxon>
        <taxon>Chordata</taxon>
        <taxon>Craniata</taxon>
        <taxon>Vertebrata</taxon>
        <taxon>Euteleostomi</taxon>
        <taxon>Actinopterygii</taxon>
        <taxon>Neopterygii</taxon>
        <taxon>Teleostei</taxon>
        <taxon>Anguilliformes</taxon>
        <taxon>Anguillidae</taxon>
        <taxon>Anguilla</taxon>
    </lineage>
</organism>
<reference evidence="1" key="1">
    <citation type="submission" date="2014-11" db="EMBL/GenBank/DDBJ databases">
        <authorList>
            <person name="Amaro Gonzalez C."/>
        </authorList>
    </citation>
    <scope>NUCLEOTIDE SEQUENCE</scope>
</reference>
<accession>A0A0E9Q9N2</accession>
<name>A0A0E9Q9N2_ANGAN</name>
<reference evidence="1" key="2">
    <citation type="journal article" date="2015" name="Fish Shellfish Immunol.">
        <title>Early steps in the European eel (Anguilla anguilla)-Vibrio vulnificus interaction in the gills: Role of the RtxA13 toxin.</title>
        <authorList>
            <person name="Callol A."/>
            <person name="Pajuelo D."/>
            <person name="Ebbesson L."/>
            <person name="Teles M."/>
            <person name="MacKenzie S."/>
            <person name="Amaro C."/>
        </authorList>
    </citation>
    <scope>NUCLEOTIDE SEQUENCE</scope>
</reference>
<protein>
    <submittedName>
        <fullName evidence="1">Uncharacterized protein</fullName>
    </submittedName>
</protein>
<evidence type="ECO:0000313" key="1">
    <source>
        <dbReference type="EMBL" id="JAH13454.1"/>
    </source>
</evidence>
<dbReference type="AlphaFoldDB" id="A0A0E9Q9N2"/>